<protein>
    <recommendedName>
        <fullName evidence="6">ABC transmembrane type-1 domain-containing protein</fullName>
    </recommendedName>
</protein>
<reference evidence="7" key="1">
    <citation type="submission" date="2018-05" db="EMBL/GenBank/DDBJ databases">
        <authorList>
            <person name="Lanie J.A."/>
            <person name="Ng W.-L."/>
            <person name="Kazmierczak K.M."/>
            <person name="Andrzejewski T.M."/>
            <person name="Davidsen T.M."/>
            <person name="Wayne K.J."/>
            <person name="Tettelin H."/>
            <person name="Glass J.I."/>
            <person name="Rusch D."/>
            <person name="Podicherti R."/>
            <person name="Tsui H.-C.T."/>
            <person name="Winkler M.E."/>
        </authorList>
    </citation>
    <scope>NUCLEOTIDE SEQUENCE</scope>
</reference>
<dbReference type="Gene3D" id="1.10.3720.10">
    <property type="entry name" value="MetI-like"/>
    <property type="match status" value="1"/>
</dbReference>
<keyword evidence="3 5" id="KW-1133">Transmembrane helix</keyword>
<evidence type="ECO:0000259" key="6">
    <source>
        <dbReference type="PROSITE" id="PS50928"/>
    </source>
</evidence>
<gene>
    <name evidence="7" type="ORF">METZ01_LOCUS167294</name>
</gene>
<feature type="non-terminal residue" evidence="7">
    <location>
        <position position="221"/>
    </location>
</feature>
<dbReference type="PROSITE" id="PS50928">
    <property type="entry name" value="ABC_TM1"/>
    <property type="match status" value="1"/>
</dbReference>
<evidence type="ECO:0000256" key="2">
    <source>
        <dbReference type="ARBA" id="ARBA00022692"/>
    </source>
</evidence>
<dbReference type="InterPro" id="IPR000515">
    <property type="entry name" value="MetI-like"/>
</dbReference>
<name>A0A382BKT5_9ZZZZ</name>
<dbReference type="EMBL" id="UINC01030292">
    <property type="protein sequence ID" value="SVB14440.1"/>
    <property type="molecule type" value="Genomic_DNA"/>
</dbReference>
<feature type="transmembrane region" description="Helical" evidence="5">
    <location>
        <begin position="78"/>
        <end position="100"/>
    </location>
</feature>
<dbReference type="GO" id="GO:0016020">
    <property type="term" value="C:membrane"/>
    <property type="evidence" value="ECO:0007669"/>
    <property type="project" value="UniProtKB-SubCell"/>
</dbReference>
<keyword evidence="4 5" id="KW-0472">Membrane</keyword>
<proteinExistence type="predicted"/>
<dbReference type="PANTHER" id="PTHR43496">
    <property type="entry name" value="PROTEIN LPLB"/>
    <property type="match status" value="1"/>
</dbReference>
<organism evidence="7">
    <name type="scientific">marine metagenome</name>
    <dbReference type="NCBI Taxonomy" id="408172"/>
    <lineage>
        <taxon>unclassified sequences</taxon>
        <taxon>metagenomes</taxon>
        <taxon>ecological metagenomes</taxon>
    </lineage>
</organism>
<keyword evidence="2 5" id="KW-0812">Transmembrane</keyword>
<evidence type="ECO:0000256" key="3">
    <source>
        <dbReference type="ARBA" id="ARBA00022989"/>
    </source>
</evidence>
<feature type="transmembrane region" description="Helical" evidence="5">
    <location>
        <begin position="112"/>
        <end position="133"/>
    </location>
</feature>
<dbReference type="SUPFAM" id="SSF161098">
    <property type="entry name" value="MetI-like"/>
    <property type="match status" value="1"/>
</dbReference>
<feature type="domain" description="ABC transmembrane type-1" evidence="6">
    <location>
        <begin position="74"/>
        <end position="221"/>
    </location>
</feature>
<dbReference type="PANTHER" id="PTHR43496:SF1">
    <property type="entry name" value="POLYGALACTURONAN_RHAMNOGALACTURONAN TRANSPORT SYSTEM PERMEASE PROTEIN YTEP"/>
    <property type="match status" value="1"/>
</dbReference>
<evidence type="ECO:0000256" key="4">
    <source>
        <dbReference type="ARBA" id="ARBA00023136"/>
    </source>
</evidence>
<dbReference type="Pfam" id="PF00528">
    <property type="entry name" value="BPD_transp_1"/>
    <property type="match status" value="1"/>
</dbReference>
<comment type="subcellular location">
    <subcellularLocation>
        <location evidence="1">Membrane</location>
        <topology evidence="1">Multi-pass membrane protein</topology>
    </subcellularLocation>
</comment>
<dbReference type="CDD" id="cd06261">
    <property type="entry name" value="TM_PBP2"/>
    <property type="match status" value="1"/>
</dbReference>
<evidence type="ECO:0000256" key="1">
    <source>
        <dbReference type="ARBA" id="ARBA00004141"/>
    </source>
</evidence>
<sequence>MNLLKFADIRRGKDSSDRVGQIMLIIYILLFLVFLVLPLGGLIYKSMQNKQGEFVGLSNYYLYIFQEPALFQSLSHSLFIAISSTIIVVILAFLFSYALTRTCMPFKGFFRLIALIPLLSPSILAAIALVYWFGNQGVLKHFLLGHSIYGPIGIIMASVYWTFPHALIILTTSLSLSDSRLYEAAEVLKTSKLRAFFTITIPGARYGIISTAFVIFTLVFT</sequence>
<accession>A0A382BKT5</accession>
<feature type="transmembrane region" description="Helical" evidence="5">
    <location>
        <begin position="195"/>
        <end position="220"/>
    </location>
</feature>
<feature type="transmembrane region" description="Helical" evidence="5">
    <location>
        <begin position="148"/>
        <end position="174"/>
    </location>
</feature>
<dbReference type="AlphaFoldDB" id="A0A382BKT5"/>
<dbReference type="GO" id="GO:0055085">
    <property type="term" value="P:transmembrane transport"/>
    <property type="evidence" value="ECO:0007669"/>
    <property type="project" value="InterPro"/>
</dbReference>
<evidence type="ECO:0000256" key="5">
    <source>
        <dbReference type="SAM" id="Phobius"/>
    </source>
</evidence>
<feature type="transmembrane region" description="Helical" evidence="5">
    <location>
        <begin position="21"/>
        <end position="44"/>
    </location>
</feature>
<evidence type="ECO:0000313" key="7">
    <source>
        <dbReference type="EMBL" id="SVB14440.1"/>
    </source>
</evidence>
<dbReference type="InterPro" id="IPR035906">
    <property type="entry name" value="MetI-like_sf"/>
</dbReference>